<dbReference type="KEGG" id="ache:ACHE_30028A"/>
<dbReference type="InterPro" id="IPR001338">
    <property type="entry name" value="Class_I_Hydrophobin"/>
</dbReference>
<evidence type="ECO:0000256" key="5">
    <source>
        <dbReference type="RuleBase" id="RU365009"/>
    </source>
</evidence>
<dbReference type="InterPro" id="IPR019778">
    <property type="entry name" value="Class_I_Hydrophobin_CS"/>
</dbReference>
<reference evidence="6" key="2">
    <citation type="submission" date="2021-02" db="EMBL/GenBank/DDBJ databases">
        <title>Aspergillus chevalieri M1 genome sequence.</title>
        <authorList>
            <person name="Kadooka C."/>
            <person name="Mori K."/>
            <person name="Futagami T."/>
        </authorList>
    </citation>
    <scope>NUCLEOTIDE SEQUENCE</scope>
    <source>
        <strain evidence="6">M1</strain>
    </source>
</reference>
<dbReference type="GO" id="GO:0009277">
    <property type="term" value="C:fungal-type cell wall"/>
    <property type="evidence" value="ECO:0007669"/>
    <property type="project" value="InterPro"/>
</dbReference>
<feature type="chain" id="PRO_5031595720" description="Hydrophobin" evidence="5">
    <location>
        <begin position="17"/>
        <end position="137"/>
    </location>
</feature>
<evidence type="ECO:0000313" key="6">
    <source>
        <dbReference type="EMBL" id="BCR86041.1"/>
    </source>
</evidence>
<comment type="similarity">
    <text evidence="1 5">Belongs to the fungal hydrophobin family.</text>
</comment>
<sequence length="137" mass="14266">MKFFAVAATFAATAVALPNANGGHKDPHQLTLEQAQNTCGKAQVSCCNKQIKSGDSFEKNEGVLNGVLKGILGDRGSEGLALFDQCSELDISILGLTDLLGNDKCNQNIACCDATNAEAEGGLVNVALPCVQLQDLI</sequence>
<dbReference type="GeneID" id="66980400"/>
<keyword evidence="3 5" id="KW-0732">Signal</keyword>
<keyword evidence="5" id="KW-0134">Cell wall</keyword>
<proteinExistence type="inferred from homology"/>
<keyword evidence="2 5" id="KW-0964">Secreted</keyword>
<gene>
    <name evidence="6" type="ORF">ACHE_30028A</name>
</gene>
<dbReference type="SMR" id="A0A7R7VJW4"/>
<evidence type="ECO:0000256" key="2">
    <source>
        <dbReference type="ARBA" id="ARBA00022525"/>
    </source>
</evidence>
<organism evidence="6 7">
    <name type="scientific">Aspergillus chevalieri</name>
    <name type="common">Eurotium chevalieri</name>
    <dbReference type="NCBI Taxonomy" id="182096"/>
    <lineage>
        <taxon>Eukaryota</taxon>
        <taxon>Fungi</taxon>
        <taxon>Dikarya</taxon>
        <taxon>Ascomycota</taxon>
        <taxon>Pezizomycotina</taxon>
        <taxon>Eurotiomycetes</taxon>
        <taxon>Eurotiomycetidae</taxon>
        <taxon>Eurotiales</taxon>
        <taxon>Aspergillaceae</taxon>
        <taxon>Aspergillus</taxon>
        <taxon>Aspergillus subgen. Aspergillus</taxon>
    </lineage>
</organism>
<feature type="signal peptide" evidence="5">
    <location>
        <begin position="1"/>
        <end position="16"/>
    </location>
</feature>
<dbReference type="Proteomes" id="UP000637239">
    <property type="component" value="Chromosome 3"/>
</dbReference>
<dbReference type="PROSITE" id="PS00956">
    <property type="entry name" value="HYDROPHOBIN"/>
    <property type="match status" value="1"/>
</dbReference>
<reference evidence="6" key="1">
    <citation type="submission" date="2021-01" db="EMBL/GenBank/DDBJ databases">
        <authorList>
            <consortium name="Aspergillus chevalieri M1 genome sequencing consortium"/>
            <person name="Kazuki M."/>
            <person name="Futagami T."/>
        </authorList>
    </citation>
    <scope>NUCLEOTIDE SEQUENCE</scope>
    <source>
        <strain evidence="6">M1</strain>
    </source>
</reference>
<protein>
    <recommendedName>
        <fullName evidence="5">Hydrophobin</fullName>
    </recommendedName>
</protein>
<dbReference type="SMART" id="SM00075">
    <property type="entry name" value="HYDRO"/>
    <property type="match status" value="1"/>
</dbReference>
<dbReference type="GO" id="GO:0005199">
    <property type="term" value="F:structural constituent of cell wall"/>
    <property type="evidence" value="ECO:0007669"/>
    <property type="project" value="InterPro"/>
</dbReference>
<dbReference type="EMBL" id="AP024418">
    <property type="protein sequence ID" value="BCR86041.1"/>
    <property type="molecule type" value="Genomic_DNA"/>
</dbReference>
<dbReference type="RefSeq" id="XP_043134563.1">
    <property type="nucleotide sequence ID" value="XM_043276600.1"/>
</dbReference>
<dbReference type="AlphaFoldDB" id="A0A7R7VJW4"/>
<evidence type="ECO:0000256" key="3">
    <source>
        <dbReference type="ARBA" id="ARBA00022729"/>
    </source>
</evidence>
<evidence type="ECO:0000313" key="7">
    <source>
        <dbReference type="Proteomes" id="UP000637239"/>
    </source>
</evidence>
<comment type="subcellular location">
    <subcellularLocation>
        <location evidence="5">Secreted</location>
        <location evidence="5">Cell wall</location>
    </subcellularLocation>
</comment>
<evidence type="ECO:0000256" key="4">
    <source>
        <dbReference type="ARBA" id="ARBA00023157"/>
    </source>
</evidence>
<dbReference type="Pfam" id="PF01185">
    <property type="entry name" value="Hydrophobin"/>
    <property type="match status" value="1"/>
</dbReference>
<keyword evidence="4 5" id="KW-1015">Disulfide bond</keyword>
<keyword evidence="7" id="KW-1185">Reference proteome</keyword>
<name>A0A7R7VJW4_ASPCH</name>
<accession>A0A7R7VJW4</accession>
<evidence type="ECO:0000256" key="1">
    <source>
        <dbReference type="ARBA" id="ARBA00010446"/>
    </source>
</evidence>